<feature type="region of interest" description="Disordered" evidence="1">
    <location>
        <begin position="1"/>
        <end position="33"/>
    </location>
</feature>
<dbReference type="AlphaFoldDB" id="G2QW14"/>
<gene>
    <name evidence="2" type="ORF">THITE_2083705</name>
</gene>
<proteinExistence type="predicted"/>
<dbReference type="RefSeq" id="XP_003648521.1">
    <property type="nucleotide sequence ID" value="XM_003648473.1"/>
</dbReference>
<accession>G2QW14</accession>
<dbReference type="Proteomes" id="UP000008181">
    <property type="component" value="Chromosome 1"/>
</dbReference>
<evidence type="ECO:0000313" key="2">
    <source>
        <dbReference type="EMBL" id="AEO62185.1"/>
    </source>
</evidence>
<dbReference type="HOGENOM" id="CLU_1603880_0_0_1"/>
<reference evidence="2 3" key="1">
    <citation type="journal article" date="2011" name="Nat. Biotechnol.">
        <title>Comparative genomic analysis of the thermophilic biomass-degrading fungi Myceliophthora thermophila and Thielavia terrestris.</title>
        <authorList>
            <person name="Berka R.M."/>
            <person name="Grigoriev I.V."/>
            <person name="Otillar R."/>
            <person name="Salamov A."/>
            <person name="Grimwood J."/>
            <person name="Reid I."/>
            <person name="Ishmael N."/>
            <person name="John T."/>
            <person name="Darmond C."/>
            <person name="Moisan M.-C."/>
            <person name="Henrissat B."/>
            <person name="Coutinho P.M."/>
            <person name="Lombard V."/>
            <person name="Natvig D.O."/>
            <person name="Lindquist E."/>
            <person name="Schmutz J."/>
            <person name="Lucas S."/>
            <person name="Harris P."/>
            <person name="Powlowski J."/>
            <person name="Bellemare A."/>
            <person name="Taylor D."/>
            <person name="Butler G."/>
            <person name="de Vries R.P."/>
            <person name="Allijn I.E."/>
            <person name="van den Brink J."/>
            <person name="Ushinsky S."/>
            <person name="Storms R."/>
            <person name="Powell A.J."/>
            <person name="Paulsen I.T."/>
            <person name="Elbourne L.D.H."/>
            <person name="Baker S.E."/>
            <person name="Magnuson J."/>
            <person name="LaBoissiere S."/>
            <person name="Clutterbuck A.J."/>
            <person name="Martinez D."/>
            <person name="Wogulis M."/>
            <person name="de Leon A.L."/>
            <person name="Rey M.W."/>
            <person name="Tsang A."/>
        </authorList>
    </citation>
    <scope>NUCLEOTIDE SEQUENCE [LARGE SCALE GENOMIC DNA]</scope>
    <source>
        <strain evidence="3">ATCC 38088 / NRRL 8126</strain>
    </source>
</reference>
<sequence>MSATQRARPDRWPFSLHNSGSPDEQAPSPHDDQNHELVFLCPTADQLYDTMNNVGDSALHGARHELRRRSPRNSQFHLGHAVAFSISGEQSGINIIRHERSSGGMVLGLASSMSPIATATASFPTPSTALSTAAAGTKLSSATSETLGSTGALSTPSTGTDVDKAT</sequence>
<feature type="compositionally biased region" description="Low complexity" evidence="1">
    <location>
        <begin position="122"/>
        <end position="144"/>
    </location>
</feature>
<evidence type="ECO:0000256" key="1">
    <source>
        <dbReference type="SAM" id="MobiDB-lite"/>
    </source>
</evidence>
<organism evidence="2 3">
    <name type="scientific">Thermothielavioides terrestris (strain ATCC 38088 / NRRL 8126)</name>
    <name type="common">Thielavia terrestris</name>
    <dbReference type="NCBI Taxonomy" id="578455"/>
    <lineage>
        <taxon>Eukaryota</taxon>
        <taxon>Fungi</taxon>
        <taxon>Dikarya</taxon>
        <taxon>Ascomycota</taxon>
        <taxon>Pezizomycotina</taxon>
        <taxon>Sordariomycetes</taxon>
        <taxon>Sordariomycetidae</taxon>
        <taxon>Sordariales</taxon>
        <taxon>Chaetomiaceae</taxon>
        <taxon>Thermothielavioides</taxon>
        <taxon>Thermothielavioides terrestris</taxon>
    </lineage>
</organism>
<evidence type="ECO:0000313" key="3">
    <source>
        <dbReference type="Proteomes" id="UP000008181"/>
    </source>
</evidence>
<dbReference type="EMBL" id="CP003009">
    <property type="protein sequence ID" value="AEO62185.1"/>
    <property type="molecule type" value="Genomic_DNA"/>
</dbReference>
<dbReference type="KEGG" id="ttt:THITE_2083705"/>
<protein>
    <submittedName>
        <fullName evidence="2">Uncharacterized protein</fullName>
    </submittedName>
</protein>
<feature type="region of interest" description="Disordered" evidence="1">
    <location>
        <begin position="122"/>
        <end position="166"/>
    </location>
</feature>
<feature type="compositionally biased region" description="Polar residues" evidence="1">
    <location>
        <begin position="145"/>
        <end position="160"/>
    </location>
</feature>
<dbReference type="GeneID" id="11523892"/>
<name>G2QW14_THETT</name>
<keyword evidence="3" id="KW-1185">Reference proteome</keyword>